<dbReference type="Pfam" id="PF08240">
    <property type="entry name" value="ADH_N"/>
    <property type="match status" value="1"/>
</dbReference>
<evidence type="ECO:0000313" key="8">
    <source>
        <dbReference type="EMBL" id="CAG7831553.1"/>
    </source>
</evidence>
<dbReference type="InterPro" id="IPR013154">
    <property type="entry name" value="ADH-like_N"/>
</dbReference>
<dbReference type="SMART" id="SM00829">
    <property type="entry name" value="PKS_ER"/>
    <property type="match status" value="1"/>
</dbReference>
<keyword evidence="4" id="KW-0809">Transit peptide</keyword>
<dbReference type="GO" id="GO:0006631">
    <property type="term" value="P:fatty acid metabolic process"/>
    <property type="evidence" value="ECO:0007669"/>
    <property type="project" value="TreeGrafter"/>
</dbReference>
<comment type="subcellular location">
    <subcellularLocation>
        <location evidence="1">Mitochondrion</location>
    </subcellularLocation>
</comment>
<dbReference type="PANTHER" id="PTHR43981:SF2">
    <property type="entry name" value="ENOYL-[ACYL-CARRIER-PROTEIN] REDUCTASE, MITOCHONDRIAL"/>
    <property type="match status" value="1"/>
</dbReference>
<dbReference type="CDD" id="cd08290">
    <property type="entry name" value="ETR"/>
    <property type="match status" value="1"/>
</dbReference>
<keyword evidence="3" id="KW-0521">NADP</keyword>
<feature type="domain" description="Enoyl reductase (ER)" evidence="7">
    <location>
        <begin position="21"/>
        <end position="330"/>
    </location>
</feature>
<comment type="caution">
    <text evidence="8">The sequence shown here is derived from an EMBL/GenBank/DDBJ whole genome shotgun (WGS) entry which is preliminary data.</text>
</comment>
<dbReference type="InterPro" id="IPR020843">
    <property type="entry name" value="ER"/>
</dbReference>
<evidence type="ECO:0000256" key="6">
    <source>
        <dbReference type="ARBA" id="ARBA00023128"/>
    </source>
</evidence>
<evidence type="ECO:0000256" key="5">
    <source>
        <dbReference type="ARBA" id="ARBA00023002"/>
    </source>
</evidence>
<evidence type="ECO:0000259" key="7">
    <source>
        <dbReference type="SMART" id="SM00829"/>
    </source>
</evidence>
<keyword evidence="9" id="KW-1185">Reference proteome</keyword>
<dbReference type="FunFam" id="3.40.50.720:FF:000112">
    <property type="entry name" value="Enoyl-[acyl-carrier-protein] reductase 1, mitochondrial"/>
    <property type="match status" value="1"/>
</dbReference>
<dbReference type="EMBL" id="CAJVCH010561018">
    <property type="protein sequence ID" value="CAG7831553.1"/>
    <property type="molecule type" value="Genomic_DNA"/>
</dbReference>
<proteinExistence type="inferred from homology"/>
<reference evidence="8" key="1">
    <citation type="submission" date="2021-06" db="EMBL/GenBank/DDBJ databases">
        <authorList>
            <person name="Hodson N. C."/>
            <person name="Mongue J. A."/>
            <person name="Jaron S. K."/>
        </authorList>
    </citation>
    <scope>NUCLEOTIDE SEQUENCE</scope>
</reference>
<evidence type="ECO:0000256" key="2">
    <source>
        <dbReference type="ARBA" id="ARBA00010371"/>
    </source>
</evidence>
<keyword evidence="5" id="KW-0560">Oxidoreductase</keyword>
<dbReference type="Proteomes" id="UP000708208">
    <property type="component" value="Unassembled WGS sequence"/>
</dbReference>
<evidence type="ECO:0000313" key="9">
    <source>
        <dbReference type="Proteomes" id="UP000708208"/>
    </source>
</evidence>
<dbReference type="Pfam" id="PF00107">
    <property type="entry name" value="ADH_zinc_N"/>
    <property type="match status" value="1"/>
</dbReference>
<dbReference type="InterPro" id="IPR051034">
    <property type="entry name" value="Mito_Enoyl-ACP_Reductase"/>
</dbReference>
<accession>A0A8J2PIF9</accession>
<dbReference type="GO" id="GO:0005739">
    <property type="term" value="C:mitochondrion"/>
    <property type="evidence" value="ECO:0007669"/>
    <property type="project" value="UniProtKB-SubCell"/>
</dbReference>
<dbReference type="AlphaFoldDB" id="A0A8J2PIF9"/>
<gene>
    <name evidence="8" type="ORF">AFUS01_LOCUS41294</name>
</gene>
<keyword evidence="6" id="KW-0496">Mitochondrion</keyword>
<evidence type="ECO:0000256" key="3">
    <source>
        <dbReference type="ARBA" id="ARBA00022857"/>
    </source>
</evidence>
<dbReference type="InterPro" id="IPR013149">
    <property type="entry name" value="ADH-like_C"/>
</dbReference>
<protein>
    <recommendedName>
        <fullName evidence="7">Enoyl reductase (ER) domain-containing protein</fullName>
    </recommendedName>
</protein>
<dbReference type="GO" id="GO:0016491">
    <property type="term" value="F:oxidoreductase activity"/>
    <property type="evidence" value="ECO:0007669"/>
    <property type="project" value="UniProtKB-KW"/>
</dbReference>
<dbReference type="PANTHER" id="PTHR43981">
    <property type="entry name" value="ENOYL-[ACYL-CARRIER-PROTEIN] REDUCTASE, MITOCHONDRIAL"/>
    <property type="match status" value="1"/>
</dbReference>
<name>A0A8J2PIF9_9HEXA</name>
<dbReference type="OrthoDB" id="7482721at2759"/>
<comment type="similarity">
    <text evidence="2">Belongs to the zinc-containing alcohol dehydrogenase family. Quinone oxidoreductase subfamily.</text>
</comment>
<organism evidence="8 9">
    <name type="scientific">Allacma fusca</name>
    <dbReference type="NCBI Taxonomy" id="39272"/>
    <lineage>
        <taxon>Eukaryota</taxon>
        <taxon>Metazoa</taxon>
        <taxon>Ecdysozoa</taxon>
        <taxon>Arthropoda</taxon>
        <taxon>Hexapoda</taxon>
        <taxon>Collembola</taxon>
        <taxon>Symphypleona</taxon>
        <taxon>Sminthuridae</taxon>
        <taxon>Allacma</taxon>
    </lineage>
</organism>
<evidence type="ECO:0000256" key="4">
    <source>
        <dbReference type="ARBA" id="ARBA00022946"/>
    </source>
</evidence>
<sequence length="333" mass="36725">MFHKILIRTYTSQRIIFSEFGNPANVLKLESYNIEPENGKVLVKMLASPVNPADLNVVQGVYPLKPKVLPDSPGAEGVGVVTHSESANFKEGDWVLPLNVGFGLWKGYINLKDSELIKIDKNLGLITAATIQVNPPTALRMLTDFEKLQPGDTVIQNGGTSGVGRAVIQLCAVLGLKSISIIRNRSNLDEVKAELKGLGDSNTVVLTEEEFREQRNPVKCQLALNCVSGKSVIGLIKALDNSRTLVTYGGMSKQPLVVPTSNFIFNDVQLKGFWMARWRTQSTVKELETMFSYLGSLFLQKKLVPPKVEQIKLTEFQKAVVENSSGKYVLVFD</sequence>
<evidence type="ECO:0000256" key="1">
    <source>
        <dbReference type="ARBA" id="ARBA00004173"/>
    </source>
</evidence>